<organism evidence="1 2">
    <name type="scientific">Roseomonas genomospecies 6</name>
    <dbReference type="NCBI Taxonomy" id="214106"/>
    <lineage>
        <taxon>Bacteria</taxon>
        <taxon>Pseudomonadati</taxon>
        <taxon>Pseudomonadota</taxon>
        <taxon>Alphaproteobacteria</taxon>
        <taxon>Acetobacterales</taxon>
        <taxon>Roseomonadaceae</taxon>
        <taxon>Roseomonas</taxon>
    </lineage>
</organism>
<comment type="caution">
    <text evidence="1">The sequence shown here is derived from an EMBL/GenBank/DDBJ whole genome shotgun (WGS) entry which is preliminary data.</text>
</comment>
<accession>A0A9W7KRB2</accession>
<evidence type="ECO:0000313" key="1">
    <source>
        <dbReference type="EMBL" id="KAA0678223.1"/>
    </source>
</evidence>
<proteinExistence type="predicted"/>
<protein>
    <submittedName>
        <fullName evidence="1">Uncharacterized protein</fullName>
    </submittedName>
</protein>
<dbReference type="Proteomes" id="UP000480854">
    <property type="component" value="Unassembled WGS sequence"/>
</dbReference>
<reference evidence="1 2" key="1">
    <citation type="submission" date="2018-07" db="EMBL/GenBank/DDBJ databases">
        <title>Genome sequence of Azospirillum sp. ATCC 49961.</title>
        <authorList>
            <person name="Sant'Anna F.H."/>
            <person name="Baldani J.I."/>
            <person name="Zilli J.E."/>
            <person name="Reis V.M."/>
            <person name="Hartmann A."/>
            <person name="Cruz L."/>
            <person name="de Souza E.M."/>
            <person name="de Oliveira Pedrosa F."/>
            <person name="Passaglia L.M.P."/>
        </authorList>
    </citation>
    <scope>NUCLEOTIDE SEQUENCE [LARGE SCALE GENOMIC DNA]</scope>
    <source>
        <strain evidence="1 2">ATCC 49961</strain>
    </source>
</reference>
<dbReference type="AlphaFoldDB" id="A0A9W7KRB2"/>
<sequence length="84" mass="9365">MVGTEPQFGRCCGHHFAAGTVGGWLQDQPPDHAFTLSGDLPDLVRHTRQRLVPAWMVLHVSPDPLSAFHQNSSAFRMNRSEERA</sequence>
<keyword evidence="2" id="KW-1185">Reference proteome</keyword>
<evidence type="ECO:0000313" key="2">
    <source>
        <dbReference type="Proteomes" id="UP000480854"/>
    </source>
</evidence>
<dbReference type="EMBL" id="QOKW01000018">
    <property type="protein sequence ID" value="KAA0678223.1"/>
    <property type="molecule type" value="Genomic_DNA"/>
</dbReference>
<gene>
    <name evidence="1" type="ORF">DS843_20405</name>
</gene>
<name>A0A9W7KRB2_9PROT</name>